<dbReference type="InterPro" id="IPR033985">
    <property type="entry name" value="SusD-like_N"/>
</dbReference>
<dbReference type="GO" id="GO:0009279">
    <property type="term" value="C:cell outer membrane"/>
    <property type="evidence" value="ECO:0007669"/>
    <property type="project" value="UniProtKB-SubCell"/>
</dbReference>
<feature type="domain" description="SusD-like N-terminal" evidence="8">
    <location>
        <begin position="22"/>
        <end position="218"/>
    </location>
</feature>
<dbReference type="AlphaFoldDB" id="A0A4Y9IPB0"/>
<comment type="caution">
    <text evidence="9">The sequence shown here is derived from an EMBL/GenBank/DDBJ whole genome shotgun (WGS) entry which is preliminary data.</text>
</comment>
<dbReference type="RefSeq" id="WP_135104510.1">
    <property type="nucleotide sequence ID" value="NZ_JADGKW010000002.1"/>
</dbReference>
<feature type="signal peptide" evidence="6">
    <location>
        <begin position="1"/>
        <end position="18"/>
    </location>
</feature>
<proteinExistence type="inferred from homology"/>
<dbReference type="Gene3D" id="1.25.40.390">
    <property type="match status" value="1"/>
</dbReference>
<dbReference type="SUPFAM" id="SSF48452">
    <property type="entry name" value="TPR-like"/>
    <property type="match status" value="1"/>
</dbReference>
<feature type="domain" description="RagB/SusD" evidence="7">
    <location>
        <begin position="321"/>
        <end position="603"/>
    </location>
</feature>
<reference evidence="9 10" key="1">
    <citation type="submission" date="2019-03" db="EMBL/GenBank/DDBJ databases">
        <title>Diversity of the mouse oral microbiome.</title>
        <authorList>
            <person name="Joseph S."/>
            <person name="Aduse-Opoku J."/>
            <person name="Curtis M."/>
            <person name="Wade W."/>
            <person name="Hashim A."/>
        </authorList>
    </citation>
    <scope>NUCLEOTIDE SEQUENCE [LARGE SCALE GENOMIC DNA]</scope>
    <source>
        <strain evidence="9 10">P11</strain>
    </source>
</reference>
<gene>
    <name evidence="9" type="ORF">E4T88_05665</name>
</gene>
<evidence type="ECO:0000256" key="4">
    <source>
        <dbReference type="ARBA" id="ARBA00023136"/>
    </source>
</evidence>
<evidence type="ECO:0000256" key="3">
    <source>
        <dbReference type="ARBA" id="ARBA00022729"/>
    </source>
</evidence>
<evidence type="ECO:0000256" key="5">
    <source>
        <dbReference type="ARBA" id="ARBA00023237"/>
    </source>
</evidence>
<keyword evidence="4" id="KW-0472">Membrane</keyword>
<evidence type="ECO:0000259" key="8">
    <source>
        <dbReference type="Pfam" id="PF14322"/>
    </source>
</evidence>
<keyword evidence="5" id="KW-0998">Cell outer membrane</keyword>
<evidence type="ECO:0000313" key="10">
    <source>
        <dbReference type="Proteomes" id="UP000298285"/>
    </source>
</evidence>
<evidence type="ECO:0000256" key="2">
    <source>
        <dbReference type="ARBA" id="ARBA00006275"/>
    </source>
</evidence>
<evidence type="ECO:0000259" key="7">
    <source>
        <dbReference type="Pfam" id="PF07980"/>
    </source>
</evidence>
<name>A0A4Y9IPB0_9BACT</name>
<dbReference type="PROSITE" id="PS51257">
    <property type="entry name" value="PROKAR_LIPOPROTEIN"/>
    <property type="match status" value="1"/>
</dbReference>
<comment type="subcellular location">
    <subcellularLocation>
        <location evidence="1">Cell outer membrane</location>
    </subcellularLocation>
</comment>
<comment type="similarity">
    <text evidence="2">Belongs to the SusD family.</text>
</comment>
<evidence type="ECO:0000256" key="6">
    <source>
        <dbReference type="SAM" id="SignalP"/>
    </source>
</evidence>
<keyword evidence="3 6" id="KW-0732">Signal</keyword>
<sequence length="603" mass="68977">MKKLKYLLLALVVGGFFACNDLEVDPPNILTDKDIFNSESGVTAYLTRLYSELPIEDFKYNRTEGFNKFTAFWGLGANTGEWLQANDFRQWDINGNGFGYWPYSDIRNANYFLKYLGEYASKYTEEQVNAWLAEARFCRAYYYFGMVKRYGGVPIVKELQSYPEQTIEELRVPRDKEEAVYDFISEDLQWAVDHLPERSVSGRANKYVAAALKSRAMLFAGSIAKYGKDYFVGTPAHDAGLVGIPEGRATDYFKQSYDAAKLLEGHYDLYQKNPDLVQNYVDVFLDTNSPENVFIKDFVYMDNVEGSRHSWDAFASPRSSSSSYAGALCPTLDVVEMLGEVKVNDTQGNPIKFNAREDLLTTLAPRQRAIALFPGEVFRGKMVDVQAGLYENYSLTAEPIRTNDIYAKYKATNGKEYNIIGYDGIGTAASPSSPTGLHMRKYNNYKVSVAEANLWKSTQAWIDIRYAEVLLNRAEAAFELGTGEMKADALAQINKIRSRGGDNSLNLSELTIDKIRTERQCELAFENQTWWDLRRWRIGEQIREKRYHALYPYYIINENKWIFKKAEEPHRTGYTFNIIQYYEPIPGGEIGKNPNLLPNNPLY</sequence>
<evidence type="ECO:0000313" key="9">
    <source>
        <dbReference type="EMBL" id="TFU89505.1"/>
    </source>
</evidence>
<dbReference type="Pfam" id="PF07980">
    <property type="entry name" value="SusD_RagB"/>
    <property type="match status" value="1"/>
</dbReference>
<dbReference type="InterPro" id="IPR011990">
    <property type="entry name" value="TPR-like_helical_dom_sf"/>
</dbReference>
<evidence type="ECO:0000256" key="1">
    <source>
        <dbReference type="ARBA" id="ARBA00004442"/>
    </source>
</evidence>
<dbReference type="Proteomes" id="UP000298285">
    <property type="component" value="Unassembled WGS sequence"/>
</dbReference>
<accession>A0A4Y9IPB0</accession>
<dbReference type="EMBL" id="SPPK01000002">
    <property type="protein sequence ID" value="TFU89505.1"/>
    <property type="molecule type" value="Genomic_DNA"/>
</dbReference>
<organism evidence="9 10">
    <name type="scientific">Dysgonomonas mossii</name>
    <dbReference type="NCBI Taxonomy" id="163665"/>
    <lineage>
        <taxon>Bacteria</taxon>
        <taxon>Pseudomonadati</taxon>
        <taxon>Bacteroidota</taxon>
        <taxon>Bacteroidia</taxon>
        <taxon>Bacteroidales</taxon>
        <taxon>Dysgonomonadaceae</taxon>
        <taxon>Dysgonomonas</taxon>
    </lineage>
</organism>
<dbReference type="InterPro" id="IPR012944">
    <property type="entry name" value="SusD_RagB_dom"/>
</dbReference>
<dbReference type="OrthoDB" id="5694214at2"/>
<protein>
    <submittedName>
        <fullName evidence="9">RagB/SusD family nutrient uptake outer membrane protein</fullName>
    </submittedName>
</protein>
<feature type="chain" id="PRO_5021416360" evidence="6">
    <location>
        <begin position="19"/>
        <end position="603"/>
    </location>
</feature>
<dbReference type="Pfam" id="PF14322">
    <property type="entry name" value="SusD-like_3"/>
    <property type="match status" value="1"/>
</dbReference>